<dbReference type="EMBL" id="JWZX01001902">
    <property type="protein sequence ID" value="KOO31907.1"/>
    <property type="molecule type" value="Genomic_DNA"/>
</dbReference>
<name>A0A0M0JZZ8_9EUKA</name>
<feature type="region of interest" description="Disordered" evidence="1">
    <location>
        <begin position="1"/>
        <end position="20"/>
    </location>
</feature>
<evidence type="ECO:0000313" key="2">
    <source>
        <dbReference type="EMBL" id="KOO31907.1"/>
    </source>
</evidence>
<dbReference type="AlphaFoldDB" id="A0A0M0JZZ8"/>
<evidence type="ECO:0000313" key="3">
    <source>
        <dbReference type="Proteomes" id="UP000037460"/>
    </source>
</evidence>
<accession>A0A0M0JZZ8</accession>
<dbReference type="Proteomes" id="UP000037460">
    <property type="component" value="Unassembled WGS sequence"/>
</dbReference>
<evidence type="ECO:0000256" key="1">
    <source>
        <dbReference type="SAM" id="MobiDB-lite"/>
    </source>
</evidence>
<comment type="caution">
    <text evidence="2">The sequence shown here is derived from an EMBL/GenBank/DDBJ whole genome shotgun (WGS) entry which is preliminary data.</text>
</comment>
<organism evidence="2 3">
    <name type="scientific">Chrysochromulina tobinii</name>
    <dbReference type="NCBI Taxonomy" id="1460289"/>
    <lineage>
        <taxon>Eukaryota</taxon>
        <taxon>Haptista</taxon>
        <taxon>Haptophyta</taxon>
        <taxon>Prymnesiophyceae</taxon>
        <taxon>Prymnesiales</taxon>
        <taxon>Chrysochromulinaceae</taxon>
        <taxon>Chrysochromulina</taxon>
    </lineage>
</organism>
<reference evidence="3" key="1">
    <citation type="journal article" date="2015" name="PLoS Genet.">
        <title>Genome Sequence and Transcriptome Analyses of Chrysochromulina tobin: Metabolic Tools for Enhanced Algal Fitness in the Prominent Order Prymnesiales (Haptophyceae).</title>
        <authorList>
            <person name="Hovde B.T."/>
            <person name="Deodato C.R."/>
            <person name="Hunsperger H.M."/>
            <person name="Ryken S.A."/>
            <person name="Yost W."/>
            <person name="Jha R.K."/>
            <person name="Patterson J."/>
            <person name="Monnat R.J. Jr."/>
            <person name="Barlow S.B."/>
            <person name="Starkenburg S.R."/>
            <person name="Cattolico R.A."/>
        </authorList>
    </citation>
    <scope>NUCLEOTIDE SEQUENCE</scope>
    <source>
        <strain evidence="3">CCMP291</strain>
    </source>
</reference>
<proteinExistence type="predicted"/>
<gene>
    <name evidence="2" type="ORF">Ctob_016598</name>
</gene>
<protein>
    <submittedName>
        <fullName evidence="2">Uncharacterized protein</fullName>
    </submittedName>
</protein>
<keyword evidence="3" id="KW-1185">Reference proteome</keyword>
<sequence length="325" mass="35874">MNIAPTTTYRDPPSIQIGDPPAVKSISDLLEPIWARRVTAWRRQTRRCIILAEKGDWRAARRMRPADLYVPKTAMLPAARPFEWDLRPWATGGAAVPTRPSSFQSHRGPTSIDVERLHAEWTTGGRTSGFPDEAVIGEVLNGISDDVPALEGSFLCAPHTGALQFFEQAEKRVQAGITAGWSSAHGELPFWPLRVDPYGLVDESARAGKPKYRLTNDHSWPPPATMPIPESIDYLKSLNDAMDRSQWPEAKLIRVHEIAEAAAILQSSGAPVKAAATDAVAYYKQFGRQAREFHRNCAVTADGFVVDHGASLPRRGRPERAGDLR</sequence>